<dbReference type="Pfam" id="PF02698">
    <property type="entry name" value="DUF218"/>
    <property type="match status" value="1"/>
</dbReference>
<dbReference type="InterPro" id="IPR051599">
    <property type="entry name" value="Cell_Envelope_Assoc"/>
</dbReference>
<dbReference type="InterPro" id="IPR003848">
    <property type="entry name" value="DUF218"/>
</dbReference>
<keyword evidence="1" id="KW-0472">Membrane</keyword>
<name>A0A485M7B9_9ZZZZ</name>
<dbReference type="PANTHER" id="PTHR30336:SF4">
    <property type="entry name" value="ENVELOPE BIOGENESIS FACTOR ELYC"/>
    <property type="match status" value="1"/>
</dbReference>
<dbReference type="Gene3D" id="3.40.50.620">
    <property type="entry name" value="HUPs"/>
    <property type="match status" value="1"/>
</dbReference>
<dbReference type="GO" id="GO:0000270">
    <property type="term" value="P:peptidoglycan metabolic process"/>
    <property type="evidence" value="ECO:0007669"/>
    <property type="project" value="TreeGrafter"/>
</dbReference>
<evidence type="ECO:0000313" key="3">
    <source>
        <dbReference type="EMBL" id="VFU18885.1"/>
    </source>
</evidence>
<dbReference type="AlphaFoldDB" id="A0A485M7B9"/>
<dbReference type="EMBL" id="CAADRM010000160">
    <property type="protein sequence ID" value="VFU18885.1"/>
    <property type="molecule type" value="Genomic_DNA"/>
</dbReference>
<dbReference type="CDD" id="cd06259">
    <property type="entry name" value="YdcF-like"/>
    <property type="match status" value="1"/>
</dbReference>
<evidence type="ECO:0000259" key="2">
    <source>
        <dbReference type="Pfam" id="PF02698"/>
    </source>
</evidence>
<keyword evidence="1" id="KW-1133">Transmembrane helix</keyword>
<gene>
    <name evidence="3" type="ORF">SCFA_910007</name>
</gene>
<dbReference type="GO" id="GO:0043164">
    <property type="term" value="P:Gram-negative-bacterium-type cell wall biogenesis"/>
    <property type="evidence" value="ECO:0007669"/>
    <property type="project" value="TreeGrafter"/>
</dbReference>
<dbReference type="PANTHER" id="PTHR30336">
    <property type="entry name" value="INNER MEMBRANE PROTEIN, PROBABLE PERMEASE"/>
    <property type="match status" value="1"/>
</dbReference>
<proteinExistence type="predicted"/>
<evidence type="ECO:0000256" key="1">
    <source>
        <dbReference type="SAM" id="Phobius"/>
    </source>
</evidence>
<dbReference type="InterPro" id="IPR014729">
    <property type="entry name" value="Rossmann-like_a/b/a_fold"/>
</dbReference>
<dbReference type="GO" id="GO:0005886">
    <property type="term" value="C:plasma membrane"/>
    <property type="evidence" value="ECO:0007669"/>
    <property type="project" value="TreeGrafter"/>
</dbReference>
<feature type="transmembrane region" description="Helical" evidence="1">
    <location>
        <begin position="41"/>
        <end position="61"/>
    </location>
</feature>
<sequence length="298" mass="32612">MTPLFLLKKIVSQFFMPVPVIAGLLLAGLILLWFTRFRRAAGAILAAATILFLIMGYGVFFNSILAGLERRYPPLDIQAARDAGIQWVVVLAGGHVSNESLPVTSQLLDETLVRLVEGIRIQRNLPGARLLVSGGRISDPRASASLMSDLARSLGIDPANIVLEDLSRDTYEEALFIRPMIGRQKFVLVTSAHHMPRSMALFRAQGMHPVAAPVGHRIIDRDYLSVGSFLPKAANLRNSEIVIHEILGILQAYLTGKLRQKPTEEQGAGYVPSLRNSHASFFVPASFFRAAMKCSGVS</sequence>
<organism evidence="3">
    <name type="scientific">anaerobic digester metagenome</name>
    <dbReference type="NCBI Taxonomy" id="1263854"/>
    <lineage>
        <taxon>unclassified sequences</taxon>
        <taxon>metagenomes</taxon>
        <taxon>ecological metagenomes</taxon>
    </lineage>
</organism>
<protein>
    <recommendedName>
        <fullName evidence="2">DUF218 domain-containing protein</fullName>
    </recommendedName>
</protein>
<feature type="transmembrane region" description="Helical" evidence="1">
    <location>
        <begin position="14"/>
        <end position="34"/>
    </location>
</feature>
<reference evidence="3" key="1">
    <citation type="submission" date="2019-03" db="EMBL/GenBank/DDBJ databases">
        <authorList>
            <person name="Hao L."/>
        </authorList>
    </citation>
    <scope>NUCLEOTIDE SEQUENCE</scope>
</reference>
<accession>A0A485M7B9</accession>
<keyword evidence="1" id="KW-0812">Transmembrane</keyword>
<feature type="domain" description="DUF218" evidence="2">
    <location>
        <begin position="87"/>
        <end position="248"/>
    </location>
</feature>